<protein>
    <submittedName>
        <fullName evidence="1">Uncharacterized protein</fullName>
    </submittedName>
</protein>
<dbReference type="EMBL" id="QOVW01000058">
    <property type="protein sequence ID" value="RDB36625.1"/>
    <property type="molecule type" value="Genomic_DNA"/>
</dbReference>
<comment type="caution">
    <text evidence="1">The sequence shown here is derived from an EMBL/GenBank/DDBJ whole genome shotgun (WGS) entry which is preliminary data.</text>
</comment>
<dbReference type="AlphaFoldDB" id="A0A369KV90"/>
<dbReference type="Proteomes" id="UP000253934">
    <property type="component" value="Unassembled WGS sequence"/>
</dbReference>
<evidence type="ECO:0000313" key="2">
    <source>
        <dbReference type="Proteomes" id="UP000253934"/>
    </source>
</evidence>
<gene>
    <name evidence="1" type="ORF">DCC88_04150</name>
</gene>
<accession>A0A369KV90</accession>
<sequence>MPFLILPPTMMISENPEISVNIKQSARDYQDKQLSQLGILQSQLVQEIKQGAYRGTRIFSWNKKFDAYLPTYFVFQVGRVQSQEYLKASSLIRYQDCLQLGSVWNFTQNVAPFPLPDSQNSLENIANRTFLNLSPVKVNSFYDFQSENRMSHIFDLFVGEKFAEKGILNVTNLSKIVCKGNYLSELKSPSQAPFPGRAHRLIIVQIVSQMSQKKLNWPTVTYKSQINSGVFAEKNKEIINVNVPAPFHPQNLAEQLVNKVFPELHDLKKEEFKVIRRFRGWVYLDRGRAYGLEIGMRLIGPNDARIHVIHYLPEVQGEIDSSIAFIRYEDEKRPIVVGDVLKLDPTTFPKKVTPSISQENQSNK</sequence>
<reference evidence="1" key="1">
    <citation type="submission" date="2018-04" db="EMBL/GenBank/DDBJ databases">
        <title>Draft genome sequence of the Candidatus Spirobacillus cienkowskii, a pathogen of freshwater Daphnia species, reconstructed from hemolymph metagenomic reads.</title>
        <authorList>
            <person name="Bresciani L."/>
            <person name="Lemos L.N."/>
            <person name="Wale N."/>
            <person name="Lin J.Y."/>
            <person name="Fernandes G.R."/>
            <person name="Duffy M.A."/>
            <person name="Rodrigues J.M."/>
        </authorList>
    </citation>
    <scope>NUCLEOTIDE SEQUENCE [LARGE SCALE GENOMIC DNA]</scope>
    <source>
        <strain evidence="1">Binning01</strain>
    </source>
</reference>
<organism evidence="1 2">
    <name type="scientific">Spirobacillus cienkowskii</name>
    <dbReference type="NCBI Taxonomy" id="495820"/>
    <lineage>
        <taxon>Bacteria</taxon>
        <taxon>Pseudomonadati</taxon>
        <taxon>Bdellovibrionota</taxon>
        <taxon>Oligoflexia</taxon>
        <taxon>Silvanigrellales</taxon>
        <taxon>Spirobacillus</taxon>
    </lineage>
</organism>
<keyword evidence="2" id="KW-1185">Reference proteome</keyword>
<name>A0A369KV90_9BACT</name>
<proteinExistence type="predicted"/>
<evidence type="ECO:0000313" key="1">
    <source>
        <dbReference type="EMBL" id="RDB36625.1"/>
    </source>
</evidence>